<evidence type="ECO:0000313" key="9">
    <source>
        <dbReference type="Proteomes" id="UP000009022"/>
    </source>
</evidence>
<dbReference type="Proteomes" id="UP000009022">
    <property type="component" value="Unassembled WGS sequence"/>
</dbReference>
<keyword evidence="4" id="KW-0677">Repeat</keyword>
<reference evidence="8 9" key="1">
    <citation type="journal article" date="2008" name="Nature">
        <title>The Trichoplax genome and the nature of placozoans.</title>
        <authorList>
            <person name="Srivastava M."/>
            <person name="Begovic E."/>
            <person name="Chapman J."/>
            <person name="Putnam N.H."/>
            <person name="Hellsten U."/>
            <person name="Kawashima T."/>
            <person name="Kuo A."/>
            <person name="Mitros T."/>
            <person name="Salamov A."/>
            <person name="Carpenter M.L."/>
            <person name="Signorovitch A.Y."/>
            <person name="Moreno M.A."/>
            <person name="Kamm K."/>
            <person name="Grimwood J."/>
            <person name="Schmutz J."/>
            <person name="Shapiro H."/>
            <person name="Grigoriev I.V."/>
            <person name="Buss L.W."/>
            <person name="Schierwater B."/>
            <person name="Dellaporta S.L."/>
            <person name="Rokhsar D.S."/>
        </authorList>
    </citation>
    <scope>NUCLEOTIDE SEQUENCE [LARGE SCALE GENOMIC DNA]</scope>
    <source>
        <strain evidence="8 9">Grell-BS-1999</strain>
    </source>
</reference>
<dbReference type="HOGENOM" id="CLU_025354_1_0_1"/>
<dbReference type="RefSeq" id="XP_002114665.1">
    <property type="nucleotide sequence ID" value="XM_002114629.1"/>
</dbReference>
<dbReference type="GO" id="GO:0045892">
    <property type="term" value="P:negative regulation of DNA-templated transcription"/>
    <property type="evidence" value="ECO:0007669"/>
    <property type="project" value="InterPro"/>
</dbReference>
<dbReference type="SUPFAM" id="SSF48371">
    <property type="entry name" value="ARM repeat"/>
    <property type="match status" value="2"/>
</dbReference>
<dbReference type="OMA" id="TRTHPQY"/>
<feature type="domain" description="MI" evidence="7">
    <location>
        <begin position="260"/>
        <end position="390"/>
    </location>
</feature>
<evidence type="ECO:0000256" key="3">
    <source>
        <dbReference type="ARBA" id="ARBA00022490"/>
    </source>
</evidence>
<keyword evidence="3" id="KW-0963">Cytoplasm</keyword>
<evidence type="ECO:0000256" key="4">
    <source>
        <dbReference type="ARBA" id="ARBA00022737"/>
    </source>
</evidence>
<dbReference type="eggNOG" id="KOG0403">
    <property type="taxonomic scope" value="Eukaryota"/>
</dbReference>
<dbReference type="CTD" id="6755878"/>
<dbReference type="EMBL" id="DS985248">
    <property type="protein sequence ID" value="EDV22799.1"/>
    <property type="molecule type" value="Genomic_DNA"/>
</dbReference>
<accession>B3S3I2</accession>
<dbReference type="InterPro" id="IPR003891">
    <property type="entry name" value="Initiation_fac_eIF4g_MI"/>
</dbReference>
<evidence type="ECO:0000256" key="5">
    <source>
        <dbReference type="ARBA" id="ARBA00023242"/>
    </source>
</evidence>
<dbReference type="InterPro" id="IPR016024">
    <property type="entry name" value="ARM-type_fold"/>
</dbReference>
<dbReference type="PhylomeDB" id="B3S3I2"/>
<feature type="region of interest" description="Disordered" evidence="6">
    <location>
        <begin position="1"/>
        <end position="90"/>
    </location>
</feature>
<dbReference type="GO" id="GO:0005829">
    <property type="term" value="C:cytosol"/>
    <property type="evidence" value="ECO:0000318"/>
    <property type="project" value="GO_Central"/>
</dbReference>
<sequence>MADIEQGIEERNGHSPQNDSNEEDTLSPLKDYKRKTKRISPPPGEKSPQAAMTYGSNKAKLTDKHSRIGKGRGLPKKGGAGGKGTWGKPGVVYSQEELQCRDEKDIDYESDEEYVVHATSPELTEEEFESNIPPILKDYLHHGDADELAGALAGLNVSTQKHKVVSFAINMAMDRKATERELVSQLISELYGSFISQKAMQRGFRDILNSLDDMILDIPGAAEMAGQFIARAVADDCLPPAFVNSNASSESGRFALKKAEILLKVKHGISRLDNIWGVGGARQSVEHLREKIILLIKEYFSSSDLEEIITLTLEDGTDRTLNLTLKFLQSLAASNIVTPNEVRQGYQRVFDSISDLALDIPYAPAMLEKFCVFCVQDDIIPESFVSKIPTRGRKRYVSEGDGGQVKEGITYGVKA</sequence>
<dbReference type="PANTHER" id="PTHR12626">
    <property type="entry name" value="PROGRAMMED CELL DEATH 4"/>
    <property type="match status" value="1"/>
</dbReference>
<feature type="domain" description="MI" evidence="7">
    <location>
        <begin position="127"/>
        <end position="248"/>
    </location>
</feature>
<evidence type="ECO:0000256" key="1">
    <source>
        <dbReference type="ARBA" id="ARBA00004496"/>
    </source>
</evidence>
<evidence type="ECO:0000256" key="2">
    <source>
        <dbReference type="ARBA" id="ARBA00005497"/>
    </source>
</evidence>
<organism evidence="8 9">
    <name type="scientific">Trichoplax adhaerens</name>
    <name type="common">Trichoplax reptans</name>
    <dbReference type="NCBI Taxonomy" id="10228"/>
    <lineage>
        <taxon>Eukaryota</taxon>
        <taxon>Metazoa</taxon>
        <taxon>Placozoa</taxon>
        <taxon>Uniplacotomia</taxon>
        <taxon>Trichoplacea</taxon>
        <taxon>Trichoplacidae</taxon>
        <taxon>Trichoplax</taxon>
    </lineage>
</organism>
<feature type="compositionally biased region" description="Gly residues" evidence="6">
    <location>
        <begin position="76"/>
        <end position="87"/>
    </location>
</feature>
<dbReference type="AlphaFoldDB" id="B3S3I2"/>
<dbReference type="GO" id="GO:0005634">
    <property type="term" value="C:nucleus"/>
    <property type="evidence" value="ECO:0000318"/>
    <property type="project" value="GO_Central"/>
</dbReference>
<dbReference type="InParanoid" id="B3S3I2"/>
<name>B3S3I2_TRIAD</name>
<comment type="subcellular location">
    <subcellularLocation>
        <location evidence="1">Cytoplasm</location>
    </subcellularLocation>
</comment>
<evidence type="ECO:0000256" key="6">
    <source>
        <dbReference type="SAM" id="MobiDB-lite"/>
    </source>
</evidence>
<dbReference type="FunFam" id="1.25.40.180:FF:000009">
    <property type="entry name" value="programmed cell death protein 4"/>
    <property type="match status" value="1"/>
</dbReference>
<keyword evidence="9" id="KW-1185">Reference proteome</keyword>
<dbReference type="PANTHER" id="PTHR12626:SF0">
    <property type="entry name" value="PROGRAMMED CELL DEATH PROTEIN 4"/>
    <property type="match status" value="1"/>
</dbReference>
<comment type="similarity">
    <text evidence="2">Belongs to the PDCD4 family.</text>
</comment>
<proteinExistence type="inferred from homology"/>
<dbReference type="GeneID" id="6755878"/>
<dbReference type="PROSITE" id="PS51366">
    <property type="entry name" value="MI"/>
    <property type="match status" value="2"/>
</dbReference>
<keyword evidence="5" id="KW-0539">Nucleus</keyword>
<dbReference type="FunCoup" id="B3S3I2">
    <property type="interactions" value="1910"/>
</dbReference>
<dbReference type="Pfam" id="PF02847">
    <property type="entry name" value="MA3"/>
    <property type="match status" value="2"/>
</dbReference>
<dbReference type="SMART" id="SM00544">
    <property type="entry name" value="MA3"/>
    <property type="match status" value="2"/>
</dbReference>
<dbReference type="InterPro" id="IPR039778">
    <property type="entry name" value="PDCD4"/>
</dbReference>
<gene>
    <name evidence="8" type="ORF">TRIADDRAFT_64126</name>
</gene>
<protein>
    <recommendedName>
        <fullName evidence="7">MI domain-containing protein</fullName>
    </recommendedName>
</protein>
<evidence type="ECO:0000259" key="7">
    <source>
        <dbReference type="PROSITE" id="PS51366"/>
    </source>
</evidence>
<dbReference type="KEGG" id="tad:TRIADDRAFT_64126"/>
<dbReference type="STRING" id="10228.B3S3I2"/>
<evidence type="ECO:0000313" key="8">
    <source>
        <dbReference type="EMBL" id="EDV22799.1"/>
    </source>
</evidence>
<dbReference type="OrthoDB" id="414546at2759"/>
<dbReference type="Gene3D" id="1.25.40.180">
    <property type="match status" value="3"/>
</dbReference>